<dbReference type="OrthoDB" id="9773411at2"/>
<dbReference type="EMBL" id="CP025682">
    <property type="protein sequence ID" value="AUN94753.1"/>
    <property type="molecule type" value="Genomic_DNA"/>
</dbReference>
<gene>
    <name evidence="2" type="ORF">C0099_07285</name>
</gene>
<dbReference type="PANTHER" id="PTHR39431">
    <property type="entry name" value="FRPA/C-RELATED PROTEIN"/>
    <property type="match status" value="1"/>
</dbReference>
<evidence type="ECO:0008006" key="4">
    <source>
        <dbReference type="Google" id="ProtNLM"/>
    </source>
</evidence>
<evidence type="ECO:0000256" key="1">
    <source>
        <dbReference type="SAM" id="MobiDB-lite"/>
    </source>
</evidence>
<dbReference type="Proteomes" id="UP000242205">
    <property type="component" value="Chromosome"/>
</dbReference>
<dbReference type="KEGG" id="atw:C0099_07285"/>
<reference evidence="2 3" key="1">
    <citation type="submission" date="2018-01" db="EMBL/GenBank/DDBJ databases">
        <authorList>
            <person name="Fu G.-Y."/>
        </authorList>
    </citation>
    <scope>NUCLEOTIDE SEQUENCE [LARGE SCALE GENOMIC DNA]</scope>
    <source>
        <strain evidence="2 3">SY39</strain>
    </source>
</reference>
<feature type="region of interest" description="Disordered" evidence="1">
    <location>
        <begin position="30"/>
        <end position="53"/>
    </location>
</feature>
<proteinExistence type="predicted"/>
<dbReference type="AlphaFoldDB" id="A0A2I6S663"/>
<evidence type="ECO:0000313" key="3">
    <source>
        <dbReference type="Proteomes" id="UP000242205"/>
    </source>
</evidence>
<organism evidence="2 3">
    <name type="scientific">Pseudazoarcus pumilus</name>
    <dbReference type="NCBI Taxonomy" id="2067960"/>
    <lineage>
        <taxon>Bacteria</taxon>
        <taxon>Pseudomonadati</taxon>
        <taxon>Pseudomonadota</taxon>
        <taxon>Betaproteobacteria</taxon>
        <taxon>Rhodocyclales</taxon>
        <taxon>Zoogloeaceae</taxon>
        <taxon>Pseudazoarcus</taxon>
    </lineage>
</organism>
<evidence type="ECO:0000313" key="2">
    <source>
        <dbReference type="EMBL" id="AUN94753.1"/>
    </source>
</evidence>
<sequence length="326" mass="34916">MKIESAQIEMQSTHLAFERERLSLRVERWEPRAAAPSSTTASTELDQIAAGADDTLDDPRMTLLRAVIESIFGRSIQVLRLSDLEPDSTRAYAPPERMPTEANASGMSLSVRGERIEYEHVGFAAQGSVRTADGREIRFDVQFELERSVAERFELDVTTGAPRRLQDPLVLDFAGSGARLADARFAFDLDADGSDDAIPLPIGGRGMLAFDRNANGRIDDGSELFGPTTGDGFAELAALDSDGNGWIDEADAHFADLRLWQPDANGAGSLKTLTATGVGALSVARVATPFALRDGLGETLGQLRASGVYLSEDGTAGTISQIDLAV</sequence>
<protein>
    <recommendedName>
        <fullName evidence="4">VCBS repeat-containing protein</fullName>
    </recommendedName>
</protein>
<feature type="compositionally biased region" description="Low complexity" evidence="1">
    <location>
        <begin position="33"/>
        <end position="43"/>
    </location>
</feature>
<dbReference type="RefSeq" id="WP_102246820.1">
    <property type="nucleotide sequence ID" value="NZ_CP025682.1"/>
</dbReference>
<keyword evidence="3" id="KW-1185">Reference proteome</keyword>
<accession>A0A2I6S663</accession>
<name>A0A2I6S663_9RHOO</name>
<dbReference type="PANTHER" id="PTHR39431:SF1">
    <property type="entry name" value="FRPA_C-RELATED PROTEIN"/>
    <property type="match status" value="1"/>
</dbReference>